<accession>A0A5C6JNP9</accession>
<name>A0A5C6JNP9_9ACTN</name>
<dbReference type="RefSeq" id="WP_146466421.1">
    <property type="nucleotide sequence ID" value="NZ_VOGW01000107.1"/>
</dbReference>
<dbReference type="AlphaFoldDB" id="A0A5C6JNP9"/>
<keyword evidence="2" id="KW-1185">Reference proteome</keyword>
<proteinExistence type="predicted"/>
<sequence length="110" mass="12182">MNERLLPWTGSEGKPCYLVGDGTGYVSRVADQVEQVQLGMAESLLEHTTELLDGPGRRLTGEELHYLIRRLVESLKEITRIADSRGARLRNLPEHVPDDVKKSDAAPTTG</sequence>
<comment type="caution">
    <text evidence="1">The sequence shown here is derived from an EMBL/GenBank/DDBJ whole genome shotgun (WGS) entry which is preliminary data.</text>
</comment>
<gene>
    <name evidence="1" type="ORF">FRZ03_19360</name>
</gene>
<evidence type="ECO:0000313" key="1">
    <source>
        <dbReference type="EMBL" id="TWV42710.1"/>
    </source>
</evidence>
<organism evidence="1 2">
    <name type="scientific">Streptomyces misionensis</name>
    <dbReference type="NCBI Taxonomy" id="67331"/>
    <lineage>
        <taxon>Bacteria</taxon>
        <taxon>Bacillati</taxon>
        <taxon>Actinomycetota</taxon>
        <taxon>Actinomycetes</taxon>
        <taxon>Kitasatosporales</taxon>
        <taxon>Streptomycetaceae</taxon>
        <taxon>Streptomyces</taxon>
    </lineage>
</organism>
<dbReference type="Proteomes" id="UP000320481">
    <property type="component" value="Unassembled WGS sequence"/>
</dbReference>
<protein>
    <submittedName>
        <fullName evidence="1">Uncharacterized protein</fullName>
    </submittedName>
</protein>
<reference evidence="1" key="1">
    <citation type="journal article" date="2019" name="Microbiol. Resour. Announc.">
        <title>Draft Genomic Sequences of Streptomyces misionensis and Streptomyces albidoflavus, bacteria applied for phytopathogen biocontrol.</title>
        <authorList>
            <person name="Pylro V."/>
            <person name="Dias A."/>
            <person name="Andreote F."/>
            <person name="Varani A."/>
            <person name="Andreote C."/>
            <person name="Bernardo E."/>
            <person name="Martins T."/>
        </authorList>
    </citation>
    <scope>NUCLEOTIDE SEQUENCE [LARGE SCALE GENOMIC DNA]</scope>
    <source>
        <strain evidence="1">66</strain>
    </source>
</reference>
<dbReference type="EMBL" id="VOGW01000107">
    <property type="protein sequence ID" value="TWV42710.1"/>
    <property type="molecule type" value="Genomic_DNA"/>
</dbReference>
<evidence type="ECO:0000313" key="2">
    <source>
        <dbReference type="Proteomes" id="UP000320481"/>
    </source>
</evidence>